<comment type="caution">
    <text evidence="1">The sequence shown here is derived from an EMBL/GenBank/DDBJ whole genome shotgun (WGS) entry which is preliminary data.</text>
</comment>
<reference evidence="1" key="1">
    <citation type="journal article" date="2014" name="Int. J. Syst. Evol. Microbiol.">
        <title>Complete genome sequence of Corynebacterium casei LMG S-19264T (=DSM 44701T), isolated from a smear-ripened cheese.</title>
        <authorList>
            <consortium name="US DOE Joint Genome Institute (JGI-PGF)"/>
            <person name="Walter F."/>
            <person name="Albersmeier A."/>
            <person name="Kalinowski J."/>
            <person name="Ruckert C."/>
        </authorList>
    </citation>
    <scope>NUCLEOTIDE SEQUENCE</scope>
    <source>
        <strain evidence="1">KCTC 32255</strain>
    </source>
</reference>
<dbReference type="Gene3D" id="3.40.50.450">
    <property type="match status" value="1"/>
</dbReference>
<gene>
    <name evidence="1" type="ORF">GCM10011614_01440</name>
</gene>
<dbReference type="AlphaFoldDB" id="A0A918P8E9"/>
<sequence length="325" mass="33960">MTPGVVRIGVTGIRAVSGCPEAAPPALTASLRAVLDTAVARLAVAGRPAMLRCLSPLAEGADQLFARVALDRREAARDQGVAISLEIPIPFSQPEYLANFETGRADDPVASFHALTEAAGNGVMELDGGTGDGETLVSSYEAIGRMVVRNVDLLIAVWDPQLPPRGRGGTRDTVAFALACGTPVWCIDPAGRLADRFLEPGGAEHEVPAARLARYLEGLPNHSVSDPSMPDEGLARAAVLLAAMGWTLALPGGDEPLPAARSMPLVPGSIAVRLGELHAEMLALLAEWGDAAAEPVRRIDPHRALASVALGEYFRAAALRRAGRS</sequence>
<proteinExistence type="predicted"/>
<reference evidence="1" key="2">
    <citation type="submission" date="2020-09" db="EMBL/GenBank/DDBJ databases">
        <authorList>
            <person name="Sun Q."/>
            <person name="Kim S."/>
        </authorList>
    </citation>
    <scope>NUCLEOTIDE SEQUENCE</scope>
    <source>
        <strain evidence="1">KCTC 32255</strain>
    </source>
</reference>
<evidence type="ECO:0000313" key="2">
    <source>
        <dbReference type="Proteomes" id="UP000648075"/>
    </source>
</evidence>
<keyword evidence="2" id="KW-1185">Reference proteome</keyword>
<accession>A0A918P8E9</accession>
<dbReference type="Proteomes" id="UP000648075">
    <property type="component" value="Unassembled WGS sequence"/>
</dbReference>
<organism evidence="1 2">
    <name type="scientific">Novosphingobium colocasiae</name>
    <dbReference type="NCBI Taxonomy" id="1256513"/>
    <lineage>
        <taxon>Bacteria</taxon>
        <taxon>Pseudomonadati</taxon>
        <taxon>Pseudomonadota</taxon>
        <taxon>Alphaproteobacteria</taxon>
        <taxon>Sphingomonadales</taxon>
        <taxon>Sphingomonadaceae</taxon>
        <taxon>Novosphingobium</taxon>
    </lineage>
</organism>
<dbReference type="SUPFAM" id="SSF102405">
    <property type="entry name" value="MCP/YpsA-like"/>
    <property type="match status" value="1"/>
</dbReference>
<dbReference type="RefSeq" id="WP_189619178.1">
    <property type="nucleotide sequence ID" value="NZ_BMZA01000001.1"/>
</dbReference>
<name>A0A918P8E9_9SPHN</name>
<protein>
    <submittedName>
        <fullName evidence="1">Uncharacterized protein</fullName>
    </submittedName>
</protein>
<evidence type="ECO:0000313" key="1">
    <source>
        <dbReference type="EMBL" id="GGY90475.1"/>
    </source>
</evidence>
<dbReference type="EMBL" id="BMZA01000001">
    <property type="protein sequence ID" value="GGY90475.1"/>
    <property type="molecule type" value="Genomic_DNA"/>
</dbReference>